<name>A0A0A9H037_ARUDO</name>
<accession>A0A0A9H037</accession>
<proteinExistence type="predicted"/>
<protein>
    <submittedName>
        <fullName evidence="1">Uncharacterized protein</fullName>
    </submittedName>
</protein>
<sequence>MEPPRSSTRTYESLVINSCQPVCSHHPSCFLDAIGYILCHAVLPSSGLGASIVSLLPSRSVATIKIHLKVDCRRWASLPRHVTGPLPQAFIGGDG</sequence>
<evidence type="ECO:0000313" key="1">
    <source>
        <dbReference type="EMBL" id="JAE28211.1"/>
    </source>
</evidence>
<dbReference type="AlphaFoldDB" id="A0A0A9H037"/>
<organism evidence="1">
    <name type="scientific">Arundo donax</name>
    <name type="common">Giant reed</name>
    <name type="synonym">Donax arundinaceus</name>
    <dbReference type="NCBI Taxonomy" id="35708"/>
    <lineage>
        <taxon>Eukaryota</taxon>
        <taxon>Viridiplantae</taxon>
        <taxon>Streptophyta</taxon>
        <taxon>Embryophyta</taxon>
        <taxon>Tracheophyta</taxon>
        <taxon>Spermatophyta</taxon>
        <taxon>Magnoliopsida</taxon>
        <taxon>Liliopsida</taxon>
        <taxon>Poales</taxon>
        <taxon>Poaceae</taxon>
        <taxon>PACMAD clade</taxon>
        <taxon>Arundinoideae</taxon>
        <taxon>Arundineae</taxon>
        <taxon>Arundo</taxon>
    </lineage>
</organism>
<dbReference type="EMBL" id="GBRH01169685">
    <property type="protein sequence ID" value="JAE28211.1"/>
    <property type="molecule type" value="Transcribed_RNA"/>
</dbReference>
<reference evidence="1" key="2">
    <citation type="journal article" date="2015" name="Data Brief">
        <title>Shoot transcriptome of the giant reed, Arundo donax.</title>
        <authorList>
            <person name="Barrero R.A."/>
            <person name="Guerrero F.D."/>
            <person name="Moolhuijzen P."/>
            <person name="Goolsby J.A."/>
            <person name="Tidwell J."/>
            <person name="Bellgard S.E."/>
            <person name="Bellgard M.I."/>
        </authorList>
    </citation>
    <scope>NUCLEOTIDE SEQUENCE</scope>
    <source>
        <tissue evidence="1">Shoot tissue taken approximately 20 cm above the soil surface</tissue>
    </source>
</reference>
<reference evidence="1" key="1">
    <citation type="submission" date="2014-09" db="EMBL/GenBank/DDBJ databases">
        <authorList>
            <person name="Magalhaes I.L.F."/>
            <person name="Oliveira U."/>
            <person name="Santos F.R."/>
            <person name="Vidigal T.H.D.A."/>
            <person name="Brescovit A.D."/>
            <person name="Santos A.J."/>
        </authorList>
    </citation>
    <scope>NUCLEOTIDE SEQUENCE</scope>
    <source>
        <tissue evidence="1">Shoot tissue taken approximately 20 cm above the soil surface</tissue>
    </source>
</reference>